<organism evidence="3">
    <name type="scientific">Perkinsus marinus (strain ATCC 50983 / TXsc)</name>
    <dbReference type="NCBI Taxonomy" id="423536"/>
    <lineage>
        <taxon>Eukaryota</taxon>
        <taxon>Sar</taxon>
        <taxon>Alveolata</taxon>
        <taxon>Perkinsozoa</taxon>
        <taxon>Perkinsea</taxon>
        <taxon>Perkinsida</taxon>
        <taxon>Perkinsidae</taxon>
        <taxon>Perkinsus</taxon>
    </lineage>
</organism>
<dbReference type="Gene3D" id="3.90.1410.10">
    <property type="entry name" value="set domain protein methyltransferase, domain 1"/>
    <property type="match status" value="1"/>
</dbReference>
<dbReference type="RefSeq" id="XP_002772119.1">
    <property type="nucleotide sequence ID" value="XM_002772073.1"/>
</dbReference>
<feature type="compositionally biased region" description="Polar residues" evidence="1">
    <location>
        <begin position="249"/>
        <end position="258"/>
    </location>
</feature>
<reference evidence="2 3" key="1">
    <citation type="submission" date="2008-07" db="EMBL/GenBank/DDBJ databases">
        <authorList>
            <person name="El-Sayed N."/>
            <person name="Caler E."/>
            <person name="Inman J."/>
            <person name="Amedeo P."/>
            <person name="Hass B."/>
            <person name="Wortman J."/>
        </authorList>
    </citation>
    <scope>NUCLEOTIDE SEQUENCE [LARGE SCALE GENOMIC DNA]</scope>
    <source>
        <strain evidence="3">ATCC 50983 / TXsc</strain>
    </source>
</reference>
<gene>
    <name evidence="2" type="ORF">Pmar_PMAR017349</name>
</gene>
<keyword evidence="3" id="KW-1185">Reference proteome</keyword>
<feature type="region of interest" description="Disordered" evidence="1">
    <location>
        <begin position="242"/>
        <end position="273"/>
    </location>
</feature>
<dbReference type="AlphaFoldDB" id="C5LHC6"/>
<dbReference type="GeneID" id="9044684"/>
<protein>
    <recommendedName>
        <fullName evidence="4">Rubisco LSMT substrate-binding domain-containing protein</fullName>
    </recommendedName>
</protein>
<accession>C5LHC6</accession>
<dbReference type="InParanoid" id="C5LHC6"/>
<dbReference type="OrthoDB" id="441812at2759"/>
<evidence type="ECO:0000313" key="2">
    <source>
        <dbReference type="EMBL" id="EER03935.1"/>
    </source>
</evidence>
<dbReference type="SUPFAM" id="SSF82199">
    <property type="entry name" value="SET domain"/>
    <property type="match status" value="1"/>
</dbReference>
<name>C5LHC6_PERM5</name>
<dbReference type="EMBL" id="GG682011">
    <property type="protein sequence ID" value="EER03935.1"/>
    <property type="molecule type" value="Genomic_DNA"/>
</dbReference>
<sequence>MRIPRTAWYSQDDIPTALASMIGTSRLQRVAPEVQRIGLGLGLLYDVTSLSSNETKGWLHNRLGKSRVTDKELLKQWFSSFPDSFDSVVRFNTNQSALVFEPARGELRRLERFLVTCRSFATVMPTMFGIESMESAEAQLHVETLARWAWGIVLSRTGVARVKEATGAERDLVLLLPGVSLVNTAMDDWNLQLLRVGHLMAGEELTMDYGLKSNLQFLVFGGFTIPGNELGYPMRMNLTARMGKDMPSESGSEAQSWDSGELEHPPSQLSSQDERALRTIITNLQERVEEITRSLASVDIPAMEADKDPLSAKLVGVVRQELNAAIAWREKAEAVMLSSRR</sequence>
<proteinExistence type="predicted"/>
<dbReference type="OMA" id="WYSQDDI"/>
<evidence type="ECO:0000256" key="1">
    <source>
        <dbReference type="SAM" id="MobiDB-lite"/>
    </source>
</evidence>
<evidence type="ECO:0000313" key="3">
    <source>
        <dbReference type="Proteomes" id="UP000007800"/>
    </source>
</evidence>
<dbReference type="InterPro" id="IPR046341">
    <property type="entry name" value="SET_dom_sf"/>
</dbReference>
<evidence type="ECO:0008006" key="4">
    <source>
        <dbReference type="Google" id="ProtNLM"/>
    </source>
</evidence>
<dbReference type="Proteomes" id="UP000007800">
    <property type="component" value="Unassembled WGS sequence"/>
</dbReference>